<dbReference type="InterPro" id="IPR023393">
    <property type="entry name" value="START-like_dom_sf"/>
</dbReference>
<dbReference type="RefSeq" id="WP_071894884.1">
    <property type="nucleotide sequence ID" value="NZ_CP018135.1"/>
</dbReference>
<gene>
    <name evidence="1" type="ORF">BHE16_10935</name>
</gene>
<dbReference type="AlphaFoldDB" id="A0A1L2ZPV2"/>
<dbReference type="CDD" id="cd07825">
    <property type="entry name" value="SRPBCC_7"/>
    <property type="match status" value="1"/>
</dbReference>
<reference evidence="1 2" key="1">
    <citation type="submission" date="2016-11" db="EMBL/GenBank/DDBJ databases">
        <title>Genome sequencing of Zhihengliuella aestuarii B18 antagonistic to Plasmodiophora brassicae.</title>
        <authorList>
            <person name="Luo Y."/>
        </authorList>
    </citation>
    <scope>NUCLEOTIDE SEQUENCE [LARGE SCALE GENOMIC DNA]</scope>
    <source>
        <strain evidence="1 2">B18</strain>
    </source>
</reference>
<organism evidence="1 2">
    <name type="scientific">Neomicrococcus aestuarii</name>
    <dbReference type="NCBI Taxonomy" id="556325"/>
    <lineage>
        <taxon>Bacteria</taxon>
        <taxon>Bacillati</taxon>
        <taxon>Actinomycetota</taxon>
        <taxon>Actinomycetes</taxon>
        <taxon>Micrococcales</taxon>
        <taxon>Micrococcaceae</taxon>
        <taxon>Neomicrococcus</taxon>
    </lineage>
</organism>
<evidence type="ECO:0000313" key="1">
    <source>
        <dbReference type="EMBL" id="APF41414.1"/>
    </source>
</evidence>
<evidence type="ECO:0000313" key="2">
    <source>
        <dbReference type="Proteomes" id="UP000183530"/>
    </source>
</evidence>
<dbReference type="KEGG" id="nae:BHE16_10935"/>
<dbReference type="OrthoDB" id="6624781at2"/>
<dbReference type="STRING" id="556325.BHE16_10935"/>
<keyword evidence="2" id="KW-1185">Reference proteome</keyword>
<accession>A0A1L2ZPV2</accession>
<dbReference type="EMBL" id="CP018135">
    <property type="protein sequence ID" value="APF41414.1"/>
    <property type="molecule type" value="Genomic_DNA"/>
</dbReference>
<proteinExistence type="predicted"/>
<dbReference type="Gene3D" id="3.30.530.20">
    <property type="match status" value="1"/>
</dbReference>
<protein>
    <submittedName>
        <fullName evidence="1">Polyketide cyclase</fullName>
    </submittedName>
</protein>
<name>A0A1L2ZPV2_9MICC</name>
<dbReference type="Proteomes" id="UP000183530">
    <property type="component" value="Chromosome"/>
</dbReference>
<sequence length="163" mass="18266">MSNSHAHQAATEHKLTVSRTIEAPVRDIFNILTLPANHPKFDGSGFVRSALNTERIKEVGDVFTMNMEGEHMGGEYQMENHVVAFSENKLVGWQPAAPKSEPKGWEWVYELTSVDADTTEVTLTYDWSKVTDKELLKKVSFPLVKEDSLEQSLQLLSEVSTAS</sequence>
<dbReference type="SUPFAM" id="SSF55961">
    <property type="entry name" value="Bet v1-like"/>
    <property type="match status" value="1"/>
</dbReference>